<feature type="transmembrane region" description="Helical" evidence="2">
    <location>
        <begin position="138"/>
        <end position="154"/>
    </location>
</feature>
<feature type="transmembrane region" description="Helical" evidence="2">
    <location>
        <begin position="480"/>
        <end position="499"/>
    </location>
</feature>
<feature type="transmembrane region" description="Helical" evidence="2">
    <location>
        <begin position="349"/>
        <end position="365"/>
    </location>
</feature>
<dbReference type="RefSeq" id="WP_055421647.1">
    <property type="nucleotide sequence ID" value="NZ_CP019724.1"/>
</dbReference>
<accession>A0A1S6JJ24</accession>
<feature type="transmembrane region" description="Helical" evidence="2">
    <location>
        <begin position="78"/>
        <end position="100"/>
    </location>
</feature>
<feature type="region of interest" description="Disordered" evidence="1">
    <location>
        <begin position="44"/>
        <end position="67"/>
    </location>
</feature>
<feature type="transmembrane region" description="Helical" evidence="2">
    <location>
        <begin position="457"/>
        <end position="474"/>
    </location>
</feature>
<name>A0A1S6JJ24_9ACTN</name>
<feature type="transmembrane region" description="Helical" evidence="2">
    <location>
        <begin position="621"/>
        <end position="649"/>
    </location>
</feature>
<organism evidence="3 4">
    <name type="scientific">Streptomyces pactum</name>
    <dbReference type="NCBI Taxonomy" id="68249"/>
    <lineage>
        <taxon>Bacteria</taxon>
        <taxon>Bacillati</taxon>
        <taxon>Actinomycetota</taxon>
        <taxon>Actinomycetes</taxon>
        <taxon>Kitasatosporales</taxon>
        <taxon>Streptomycetaceae</taxon>
        <taxon>Streptomyces</taxon>
    </lineage>
</organism>
<feature type="transmembrane region" description="Helical" evidence="2">
    <location>
        <begin position="263"/>
        <end position="285"/>
    </location>
</feature>
<feature type="transmembrane region" description="Helical" evidence="2">
    <location>
        <begin position="430"/>
        <end position="450"/>
    </location>
</feature>
<feature type="transmembrane region" description="Helical" evidence="2">
    <location>
        <begin position="714"/>
        <end position="732"/>
    </location>
</feature>
<feature type="transmembrane region" description="Helical" evidence="2">
    <location>
        <begin position="789"/>
        <end position="809"/>
    </location>
</feature>
<feature type="transmembrane region" description="Helical" evidence="2">
    <location>
        <begin position="291"/>
        <end position="313"/>
    </location>
</feature>
<evidence type="ECO:0000256" key="2">
    <source>
        <dbReference type="SAM" id="Phobius"/>
    </source>
</evidence>
<keyword evidence="2" id="KW-0812">Transmembrane</keyword>
<feature type="transmembrane region" description="Helical" evidence="2">
    <location>
        <begin position="325"/>
        <end position="343"/>
    </location>
</feature>
<keyword evidence="2" id="KW-1133">Transmembrane helix</keyword>
<dbReference type="EMBL" id="CP019724">
    <property type="protein sequence ID" value="AQS71729.1"/>
    <property type="molecule type" value="Genomic_DNA"/>
</dbReference>
<feature type="transmembrane region" description="Helical" evidence="2">
    <location>
        <begin position="762"/>
        <end position="783"/>
    </location>
</feature>
<dbReference type="Proteomes" id="UP000189443">
    <property type="component" value="Chromosome"/>
</dbReference>
<feature type="transmembrane region" description="Helical" evidence="2">
    <location>
        <begin position="106"/>
        <end position="126"/>
    </location>
</feature>
<dbReference type="AlphaFoldDB" id="A0A1S6JJ24"/>
<proteinExistence type="predicted"/>
<dbReference type="InterPro" id="IPR058062">
    <property type="entry name" value="SCO7613_C"/>
</dbReference>
<dbReference type="KEGG" id="spac:B1H29_01135"/>
<keyword evidence="2" id="KW-0472">Membrane</keyword>
<feature type="transmembrane region" description="Helical" evidence="2">
    <location>
        <begin position="519"/>
        <end position="552"/>
    </location>
</feature>
<dbReference type="NCBIfam" id="NF047321">
    <property type="entry name" value="SCO7613_CTERM"/>
    <property type="match status" value="1"/>
</dbReference>
<feature type="transmembrane region" description="Helical" evidence="2">
    <location>
        <begin position="377"/>
        <end position="401"/>
    </location>
</feature>
<evidence type="ECO:0000256" key="1">
    <source>
        <dbReference type="SAM" id="MobiDB-lite"/>
    </source>
</evidence>
<evidence type="ECO:0000313" key="3">
    <source>
        <dbReference type="EMBL" id="AQS71729.1"/>
    </source>
</evidence>
<reference evidence="3 4" key="1">
    <citation type="submission" date="2017-02" db="EMBL/GenBank/DDBJ databases">
        <title>Streptomyces pactum ACT12 Genome sequencing and assembly.</title>
        <authorList>
            <person name="Xue Q."/>
            <person name="Yan X."/>
            <person name="Jia L."/>
            <person name="Yan H."/>
        </authorList>
    </citation>
    <scope>NUCLEOTIDE SEQUENCE [LARGE SCALE GENOMIC DNA]</scope>
    <source>
        <strain evidence="3 4">ACT12</strain>
    </source>
</reference>
<gene>
    <name evidence="3" type="ORF">B1H29_01135</name>
</gene>
<feature type="transmembrane region" description="Helical" evidence="2">
    <location>
        <begin position="558"/>
        <end position="578"/>
    </location>
</feature>
<feature type="transmembrane region" description="Helical" evidence="2">
    <location>
        <begin position="685"/>
        <end position="702"/>
    </location>
</feature>
<feature type="transmembrane region" description="Helical" evidence="2">
    <location>
        <begin position="738"/>
        <end position="755"/>
    </location>
</feature>
<feature type="transmembrane region" description="Helical" evidence="2">
    <location>
        <begin position="590"/>
        <end position="609"/>
    </location>
</feature>
<feature type="transmembrane region" description="Helical" evidence="2">
    <location>
        <begin position="166"/>
        <end position="189"/>
    </location>
</feature>
<feature type="transmembrane region" description="Helical" evidence="2">
    <location>
        <begin position="661"/>
        <end position="679"/>
    </location>
</feature>
<evidence type="ECO:0000313" key="4">
    <source>
        <dbReference type="Proteomes" id="UP000189443"/>
    </source>
</evidence>
<protein>
    <submittedName>
        <fullName evidence="3">Uncharacterized protein</fullName>
    </submittedName>
</protein>
<keyword evidence="4" id="KW-1185">Reference proteome</keyword>
<dbReference type="OrthoDB" id="3416299at2"/>
<sequence length="827" mass="83034">MMNLPPPAEELRLLDAELRQLDARRVVLLRRREWLIHTLRAARGPQTAGGTRPGAPDWPAGAGTAVDRPEATAPGVQNVLLVLGGILLTIAAVAFTLVNWGDMGVAGRALVLGAVTVGVLGAPVALLRRGLTSTAESVAGLGIALTVLDAYALHEAAFTGTDGLGYAAAASAVLAGTWAAYGVGVSAQAPPPMTGAAAQEGPARRGPRLVLRLPLPLAAAATHLPLLLWALAIDAGPHTLTAVLLVTSAADTAVALRTAPVPVRVVALVGAWGTGVLGALSAGWLCWSASGAGTAARAATLLFLAAAIALTAARFAPQRDVATGAALAAGLCAVAGAGGVLRAPAPGEWAVPACLACGIALLAVVRTQLPAPLRQGLGLASLTVQALAVLWAVPSVASALFGPVAGVERPWSGMPQDTWAAVFTDVLRPAHASTVPLVLAAVAGVLAVAGRGAAWRPAAAVGALVLGWAAAFVLPTVLELPYGAGLVAQGAVVVAALGFAEWARRAAAGPSPLSRTAVLLALVTSVDVAFASLASEPVTIGVLVALTVLFGASSPRPGLGLFTAPASLVYAAALACAIGASAGWQPQHTALLVLVVPAAAALIAARLAGSPATVPVEGAGAAAGLLALVLAVTAPPVFALVLSLGGVVASGTALRPDRRPAGYVAAVLFLLATWVRLAAWDVTTAEAYTLPVTVLALVVGYLRRRRDPALSSWTAYGAGLAVALLPSLLAAWGDRHWLRPLLLGAAALTVTLVGARSRLQAPLVLGGSVLALVTLHELAPYVAQVAGALPRWVPPALAGALLLALGATYEQRLRDARRLRGVLGRFH</sequence>